<comment type="subcellular location">
    <subcellularLocation>
        <location evidence="1">Cell outer membrane</location>
    </subcellularLocation>
</comment>
<dbReference type="SUPFAM" id="SSF48452">
    <property type="entry name" value="TPR-like"/>
    <property type="match status" value="1"/>
</dbReference>
<feature type="signal peptide" evidence="6">
    <location>
        <begin position="1"/>
        <end position="24"/>
    </location>
</feature>
<evidence type="ECO:0000256" key="1">
    <source>
        <dbReference type="ARBA" id="ARBA00004442"/>
    </source>
</evidence>
<protein>
    <submittedName>
        <fullName evidence="9">SusD family</fullName>
    </submittedName>
</protein>
<dbReference type="Pfam" id="PF07980">
    <property type="entry name" value="SusD_RagB"/>
    <property type="match status" value="1"/>
</dbReference>
<evidence type="ECO:0000256" key="2">
    <source>
        <dbReference type="ARBA" id="ARBA00006275"/>
    </source>
</evidence>
<keyword evidence="3 6" id="KW-0732">Signal</keyword>
<dbReference type="STRING" id="1642647.PSM36_0500"/>
<dbReference type="InterPro" id="IPR033985">
    <property type="entry name" value="SusD-like_N"/>
</dbReference>
<dbReference type="Gene3D" id="1.10.3780.10">
    <property type="entry name" value="SusD-like"/>
    <property type="match status" value="1"/>
</dbReference>
<dbReference type="Pfam" id="PF14322">
    <property type="entry name" value="SusD-like_3"/>
    <property type="match status" value="1"/>
</dbReference>
<organism evidence="9 10">
    <name type="scientific">Proteiniphilum saccharofermentans</name>
    <dbReference type="NCBI Taxonomy" id="1642647"/>
    <lineage>
        <taxon>Bacteria</taxon>
        <taxon>Pseudomonadati</taxon>
        <taxon>Bacteroidota</taxon>
        <taxon>Bacteroidia</taxon>
        <taxon>Bacteroidales</taxon>
        <taxon>Dysgonomonadaceae</taxon>
        <taxon>Proteiniphilum</taxon>
    </lineage>
</organism>
<name>A0A1R3SWJ4_9BACT</name>
<dbReference type="Gene3D" id="1.25.40.390">
    <property type="match status" value="1"/>
</dbReference>
<gene>
    <name evidence="9" type="ORF">PSM36_0500</name>
</gene>
<dbReference type="GO" id="GO:0009279">
    <property type="term" value="C:cell outer membrane"/>
    <property type="evidence" value="ECO:0007669"/>
    <property type="project" value="UniProtKB-SubCell"/>
</dbReference>
<evidence type="ECO:0000313" key="10">
    <source>
        <dbReference type="Proteomes" id="UP000187464"/>
    </source>
</evidence>
<keyword evidence="5" id="KW-0998">Cell outer membrane</keyword>
<dbReference type="PROSITE" id="PS51257">
    <property type="entry name" value="PROKAR_LIPOPROTEIN"/>
    <property type="match status" value="1"/>
</dbReference>
<feature type="domain" description="SusD-like N-terminal" evidence="8">
    <location>
        <begin position="117"/>
        <end position="256"/>
    </location>
</feature>
<comment type="similarity">
    <text evidence="2">Belongs to the SusD family.</text>
</comment>
<evidence type="ECO:0000259" key="7">
    <source>
        <dbReference type="Pfam" id="PF07980"/>
    </source>
</evidence>
<keyword evidence="10" id="KW-1185">Reference proteome</keyword>
<dbReference type="AlphaFoldDB" id="A0A1R3SWJ4"/>
<dbReference type="Gene3D" id="1.25.40.10">
    <property type="entry name" value="Tetratricopeptide repeat domain"/>
    <property type="match status" value="1"/>
</dbReference>
<evidence type="ECO:0000256" key="4">
    <source>
        <dbReference type="ARBA" id="ARBA00023136"/>
    </source>
</evidence>
<evidence type="ECO:0000256" key="6">
    <source>
        <dbReference type="SAM" id="SignalP"/>
    </source>
</evidence>
<reference evidence="9 10" key="1">
    <citation type="submission" date="2016-08" db="EMBL/GenBank/DDBJ databases">
        <authorList>
            <person name="Seilhamer J.J."/>
        </authorList>
    </citation>
    <scope>NUCLEOTIDE SEQUENCE [LARGE SCALE GENOMIC DNA]</scope>
    <source>
        <strain evidence="9">M3/6</strain>
    </source>
</reference>
<evidence type="ECO:0000313" key="9">
    <source>
        <dbReference type="EMBL" id="SCD19330.1"/>
    </source>
</evidence>
<evidence type="ECO:0000256" key="3">
    <source>
        <dbReference type="ARBA" id="ARBA00022729"/>
    </source>
</evidence>
<dbReference type="RefSeq" id="WP_076928635.1">
    <property type="nucleotide sequence ID" value="NZ_LT605205.1"/>
</dbReference>
<keyword evidence="4" id="KW-0472">Membrane</keyword>
<dbReference type="EMBL" id="LT605205">
    <property type="protein sequence ID" value="SCD19330.1"/>
    <property type="molecule type" value="Genomic_DNA"/>
</dbReference>
<dbReference type="InterPro" id="IPR011990">
    <property type="entry name" value="TPR-like_helical_dom_sf"/>
</dbReference>
<feature type="domain" description="RagB/SusD" evidence="7">
    <location>
        <begin position="263"/>
        <end position="543"/>
    </location>
</feature>
<sequence length="543" mass="61191">MKRVKYKFLFIVTISLMIAGLSSCLDDLNTIPLDKEELVSEVVFGSEIGPYQELLAKIYAGLAISGNEGGDGDPDVAGVDGGSQASFLRGLWNLQTLPSDEALCAWNDVGIPDLNYMTWTANNVFIKGFYYRLYYQINLANALLRETTEEKLSSRGASEEVKAQIKTYRAEARFARALSYYYLLDMFRNVPFVNEDSPVGSTLPPQIMAEDLFDYIEKELTECEADMLDPFVGYHPTYYGRAHKAANWALLSRLYLNAETYMGVNKYTESITYSKKVLDENFALDPVYKNVFTADNENSVEMILPIRYEGEDTQTWGGMTFLMSSTVPSALQAEINSVGAWQGNRALVSLLRFFERENRHEDDTRFSMVRTDQTENNEIVDPSLFTNNGIPIVKYYNTYSDGTLPPSNIVYTDFPLFRLGEIHLNYAEAVLRGGTGGDQATALQLVNDLRRRAYKNEAATAATITASQLTLDFILDERGREFFFEAQRRTDLVRFGKFTGSSYIWPWKGNVPAGRSIADTYKVYPIPSDDIGANQNLTQNPGY</sequence>
<dbReference type="CDD" id="cd08977">
    <property type="entry name" value="SusD"/>
    <property type="match status" value="1"/>
</dbReference>
<accession>A0A1R3SWJ4</accession>
<dbReference type="Proteomes" id="UP000187464">
    <property type="component" value="Chromosome I"/>
</dbReference>
<evidence type="ECO:0000259" key="8">
    <source>
        <dbReference type="Pfam" id="PF14322"/>
    </source>
</evidence>
<feature type="chain" id="PRO_5012481216" evidence="6">
    <location>
        <begin position="25"/>
        <end position="543"/>
    </location>
</feature>
<dbReference type="KEGG" id="psac:PSM36_0500"/>
<proteinExistence type="inferred from homology"/>
<evidence type="ECO:0000256" key="5">
    <source>
        <dbReference type="ARBA" id="ARBA00023237"/>
    </source>
</evidence>
<dbReference type="InterPro" id="IPR012944">
    <property type="entry name" value="SusD_RagB_dom"/>
</dbReference>